<evidence type="ECO:0000313" key="2">
    <source>
        <dbReference type="Proteomes" id="UP000051908"/>
    </source>
</evidence>
<accession>A0A0R1PIA0</accession>
<protein>
    <recommendedName>
        <fullName evidence="3">DUF536 domain-containing protein</fullName>
    </recommendedName>
</protein>
<dbReference type="Proteomes" id="UP000051908">
    <property type="component" value="Unassembled WGS sequence"/>
</dbReference>
<evidence type="ECO:0008006" key="3">
    <source>
        <dbReference type="Google" id="ProtNLM"/>
    </source>
</evidence>
<sequence length="163" mass="18708">MPKTIRELADEFGVSKQAIRKKLDANFRANYVQTVTRNGVQTLVVVNSGYLLLKQHFYGGNSQQVGGNFSASNTGKNNINTVEFLKQQISIKDSQLKEKDEQLKSMQKLLDQSQRLHLIAEKKIETLNVITSKQREYSNSESNSSNTINTKKKTKHFWWNIWS</sequence>
<dbReference type="AlphaFoldDB" id="A0A0R1PIA0"/>
<dbReference type="GeneID" id="96667144"/>
<evidence type="ECO:0000313" key="1">
    <source>
        <dbReference type="EMBL" id="KRL32086.1"/>
    </source>
</evidence>
<dbReference type="RefSeq" id="WP_034544447.1">
    <property type="nucleotide sequence ID" value="NZ_AZES01000019.1"/>
</dbReference>
<proteinExistence type="predicted"/>
<comment type="caution">
    <text evidence="1">The sequence shown here is derived from an EMBL/GenBank/DDBJ whole genome shotgun (WGS) entry which is preliminary data.</text>
</comment>
<name>A0A0R1PIA0_9LACO</name>
<organism evidence="1 2">
    <name type="scientific">Companilactobacillus paralimentarius DSM 13238 = JCM 10415</name>
    <dbReference type="NCBI Taxonomy" id="1122151"/>
    <lineage>
        <taxon>Bacteria</taxon>
        <taxon>Bacillati</taxon>
        <taxon>Bacillota</taxon>
        <taxon>Bacilli</taxon>
        <taxon>Lactobacillales</taxon>
        <taxon>Lactobacillaceae</taxon>
        <taxon>Companilactobacillus</taxon>
    </lineage>
</organism>
<keyword evidence="2" id="KW-1185">Reference proteome</keyword>
<reference evidence="1 2" key="1">
    <citation type="journal article" date="2015" name="Genome Announc.">
        <title>Expanding the biotechnology potential of lactobacilli through comparative genomics of 213 strains and associated genera.</title>
        <authorList>
            <person name="Sun Z."/>
            <person name="Harris H.M."/>
            <person name="McCann A."/>
            <person name="Guo C."/>
            <person name="Argimon S."/>
            <person name="Zhang W."/>
            <person name="Yang X."/>
            <person name="Jeffery I.B."/>
            <person name="Cooney J.C."/>
            <person name="Kagawa T.F."/>
            <person name="Liu W."/>
            <person name="Song Y."/>
            <person name="Salvetti E."/>
            <person name="Wrobel A."/>
            <person name="Rasinkangas P."/>
            <person name="Parkhill J."/>
            <person name="Rea M.C."/>
            <person name="O'Sullivan O."/>
            <person name="Ritari J."/>
            <person name="Douillard F.P."/>
            <person name="Paul Ross R."/>
            <person name="Yang R."/>
            <person name="Briner A.E."/>
            <person name="Felis G.E."/>
            <person name="de Vos W.M."/>
            <person name="Barrangou R."/>
            <person name="Klaenhammer T.R."/>
            <person name="Caufield P.W."/>
            <person name="Cui Y."/>
            <person name="Zhang H."/>
            <person name="O'Toole P.W."/>
        </authorList>
    </citation>
    <scope>NUCLEOTIDE SEQUENCE [LARGE SCALE GENOMIC DNA]</scope>
    <source>
        <strain evidence="1 2">DSM 13238</strain>
    </source>
</reference>
<dbReference type="EMBL" id="AZES01000019">
    <property type="protein sequence ID" value="KRL32086.1"/>
    <property type="molecule type" value="Genomic_DNA"/>
</dbReference>
<gene>
    <name evidence="1" type="ORF">FD33_GL001172</name>
</gene>
<dbReference type="PATRIC" id="fig|1122151.5.peg.1214"/>